<evidence type="ECO:0000313" key="2">
    <source>
        <dbReference type="Proteomes" id="UP000324222"/>
    </source>
</evidence>
<dbReference type="EMBL" id="VSRR010000786">
    <property type="protein sequence ID" value="MPC19613.1"/>
    <property type="molecule type" value="Genomic_DNA"/>
</dbReference>
<protein>
    <recommendedName>
        <fullName evidence="3">Integrase catalytic domain-containing protein</fullName>
    </recommendedName>
</protein>
<dbReference type="GO" id="GO:0003676">
    <property type="term" value="F:nucleic acid binding"/>
    <property type="evidence" value="ECO:0007669"/>
    <property type="project" value="InterPro"/>
</dbReference>
<reference evidence="1 2" key="1">
    <citation type="submission" date="2019-05" db="EMBL/GenBank/DDBJ databases">
        <title>Another draft genome of Portunus trituberculatus and its Hox gene families provides insights of decapod evolution.</title>
        <authorList>
            <person name="Jeong J.-H."/>
            <person name="Song I."/>
            <person name="Kim S."/>
            <person name="Choi T."/>
            <person name="Kim D."/>
            <person name="Ryu S."/>
            <person name="Kim W."/>
        </authorList>
    </citation>
    <scope>NUCLEOTIDE SEQUENCE [LARGE SCALE GENOMIC DNA]</scope>
    <source>
        <tissue evidence="1">Muscle</tissue>
    </source>
</reference>
<evidence type="ECO:0008006" key="3">
    <source>
        <dbReference type="Google" id="ProtNLM"/>
    </source>
</evidence>
<dbReference type="Gene3D" id="3.30.420.10">
    <property type="entry name" value="Ribonuclease H-like superfamily/Ribonuclease H"/>
    <property type="match status" value="1"/>
</dbReference>
<dbReference type="InterPro" id="IPR050951">
    <property type="entry name" value="Retrovirus_Pol_polyprotein"/>
</dbReference>
<dbReference type="InterPro" id="IPR036397">
    <property type="entry name" value="RNaseH_sf"/>
</dbReference>
<sequence>MRWDTSWIFARWRRKPKETRSTSSYRNVWPMGTGLSKKIRSHSHFVNTSECGTTSHAKGAWSCTHLMRNTRGLLSLQLSGMHSLRTSMWDINEETRCCAGQDSLSSGQGSMPRWSKRGGSEKYVIHMPPPAPQRPSCPPHSHSTHSSRRFGIPEELLCCDGGTNLTSQESKDFFNAWRIQLRISSACYPQSNSRAEVAVKSVKRLLCGNTAQNRSLDTDGVARAMMQCLNTPLQGSEVSLAQLLTEHQVQDAIPVDASLYKTAHNLKPLVPHQWTRIQNPGSDHWDRVGTILEITVPRQYLVRLNGSGRATIRNRRHLHLFRYEPTYVRDEGVLAIPEPFPPTQGRPQHPRQAPRHLSDYIFGDATLDDTH</sequence>
<organism evidence="1 2">
    <name type="scientific">Portunus trituberculatus</name>
    <name type="common">Swimming crab</name>
    <name type="synonym">Neptunus trituberculatus</name>
    <dbReference type="NCBI Taxonomy" id="210409"/>
    <lineage>
        <taxon>Eukaryota</taxon>
        <taxon>Metazoa</taxon>
        <taxon>Ecdysozoa</taxon>
        <taxon>Arthropoda</taxon>
        <taxon>Crustacea</taxon>
        <taxon>Multicrustacea</taxon>
        <taxon>Malacostraca</taxon>
        <taxon>Eumalacostraca</taxon>
        <taxon>Eucarida</taxon>
        <taxon>Decapoda</taxon>
        <taxon>Pleocyemata</taxon>
        <taxon>Brachyura</taxon>
        <taxon>Eubrachyura</taxon>
        <taxon>Portunoidea</taxon>
        <taxon>Portunidae</taxon>
        <taxon>Portuninae</taxon>
        <taxon>Portunus</taxon>
    </lineage>
</organism>
<dbReference type="AlphaFoldDB" id="A0A5B7DED1"/>
<dbReference type="InterPro" id="IPR012337">
    <property type="entry name" value="RNaseH-like_sf"/>
</dbReference>
<dbReference type="Proteomes" id="UP000324222">
    <property type="component" value="Unassembled WGS sequence"/>
</dbReference>
<name>A0A5B7DED1_PORTR</name>
<dbReference type="PANTHER" id="PTHR37984">
    <property type="entry name" value="PROTEIN CBG26694"/>
    <property type="match status" value="1"/>
</dbReference>
<accession>A0A5B7DED1</accession>
<evidence type="ECO:0000313" key="1">
    <source>
        <dbReference type="EMBL" id="MPC19613.1"/>
    </source>
</evidence>
<dbReference type="PANTHER" id="PTHR37984:SF7">
    <property type="entry name" value="INTEGRASE CATALYTIC DOMAIN-CONTAINING PROTEIN"/>
    <property type="match status" value="1"/>
</dbReference>
<comment type="caution">
    <text evidence="1">The sequence shown here is derived from an EMBL/GenBank/DDBJ whole genome shotgun (WGS) entry which is preliminary data.</text>
</comment>
<keyword evidence="2" id="KW-1185">Reference proteome</keyword>
<dbReference type="OrthoDB" id="6369662at2759"/>
<gene>
    <name evidence="1" type="ORF">E2C01_012532</name>
</gene>
<dbReference type="SUPFAM" id="SSF53098">
    <property type="entry name" value="Ribonuclease H-like"/>
    <property type="match status" value="1"/>
</dbReference>
<proteinExistence type="predicted"/>